<dbReference type="InterPro" id="IPR010432">
    <property type="entry name" value="RDD"/>
</dbReference>
<evidence type="ECO:0000256" key="3">
    <source>
        <dbReference type="ARBA" id="ARBA00022692"/>
    </source>
</evidence>
<evidence type="ECO:0000256" key="4">
    <source>
        <dbReference type="ARBA" id="ARBA00022989"/>
    </source>
</evidence>
<proteinExistence type="predicted"/>
<dbReference type="GO" id="GO:0005886">
    <property type="term" value="C:plasma membrane"/>
    <property type="evidence" value="ECO:0007669"/>
    <property type="project" value="UniProtKB-SubCell"/>
</dbReference>
<evidence type="ECO:0000256" key="5">
    <source>
        <dbReference type="ARBA" id="ARBA00023136"/>
    </source>
</evidence>
<keyword evidence="3 6" id="KW-0812">Transmembrane</keyword>
<dbReference type="InterPro" id="IPR051791">
    <property type="entry name" value="Pra-immunoreactive"/>
</dbReference>
<sequence>MAGNITRSTTRTKRRGYRPGNKEQAINFEMMEERENEYWEQKPQPVVPAPMVKRLINWVIDILLIGFLASVLLAVVGRLYPPLLQGFIKDPYGFKNTITLQFCYALFLSIQEGFFRGKTVGKALTGTRAVLADGSPLPTEKAFLRSLIRVIPFEPLTIFLLGRPLHDVLSGTVVADEGLNRLP</sequence>
<feature type="transmembrane region" description="Helical" evidence="6">
    <location>
        <begin position="58"/>
        <end position="80"/>
    </location>
</feature>
<reference evidence="8 9" key="1">
    <citation type="submission" date="2019-03" db="EMBL/GenBank/DDBJ databases">
        <authorList>
            <person name="Kim M.K.M."/>
        </authorList>
    </citation>
    <scope>NUCLEOTIDE SEQUENCE [LARGE SCALE GENOMIC DNA]</scope>
    <source>
        <strain evidence="8 9">17J68-15</strain>
    </source>
</reference>
<name>A0A4R4E159_9BACT</name>
<gene>
    <name evidence="8" type="ORF">E0486_10440</name>
</gene>
<feature type="domain" description="RDD" evidence="7">
    <location>
        <begin position="49"/>
        <end position="161"/>
    </location>
</feature>
<dbReference type="AlphaFoldDB" id="A0A4R4E159"/>
<evidence type="ECO:0000259" key="7">
    <source>
        <dbReference type="Pfam" id="PF06271"/>
    </source>
</evidence>
<evidence type="ECO:0000256" key="2">
    <source>
        <dbReference type="ARBA" id="ARBA00022475"/>
    </source>
</evidence>
<dbReference type="EMBL" id="SKFH01000014">
    <property type="protein sequence ID" value="TCZ71033.1"/>
    <property type="molecule type" value="Genomic_DNA"/>
</dbReference>
<evidence type="ECO:0000313" key="9">
    <source>
        <dbReference type="Proteomes" id="UP000295164"/>
    </source>
</evidence>
<evidence type="ECO:0000313" key="8">
    <source>
        <dbReference type="EMBL" id="TCZ71033.1"/>
    </source>
</evidence>
<accession>A0A4R4E159</accession>
<organism evidence="8 9">
    <name type="scientific">Flaviaesturariibacter aridisoli</name>
    <dbReference type="NCBI Taxonomy" id="2545761"/>
    <lineage>
        <taxon>Bacteria</taxon>
        <taxon>Pseudomonadati</taxon>
        <taxon>Bacteroidota</taxon>
        <taxon>Chitinophagia</taxon>
        <taxon>Chitinophagales</taxon>
        <taxon>Chitinophagaceae</taxon>
        <taxon>Flaviaestuariibacter</taxon>
    </lineage>
</organism>
<keyword evidence="4 6" id="KW-1133">Transmembrane helix</keyword>
<dbReference type="PANTHER" id="PTHR36115">
    <property type="entry name" value="PROLINE-RICH ANTIGEN HOMOLOG-RELATED"/>
    <property type="match status" value="1"/>
</dbReference>
<keyword evidence="9" id="KW-1185">Reference proteome</keyword>
<dbReference type="Proteomes" id="UP000295164">
    <property type="component" value="Unassembled WGS sequence"/>
</dbReference>
<comment type="subcellular location">
    <subcellularLocation>
        <location evidence="1">Cell membrane</location>
        <topology evidence="1">Multi-pass membrane protein</topology>
    </subcellularLocation>
</comment>
<keyword evidence="2" id="KW-1003">Cell membrane</keyword>
<comment type="caution">
    <text evidence="8">The sequence shown here is derived from an EMBL/GenBank/DDBJ whole genome shotgun (WGS) entry which is preliminary data.</text>
</comment>
<evidence type="ECO:0000256" key="1">
    <source>
        <dbReference type="ARBA" id="ARBA00004651"/>
    </source>
</evidence>
<keyword evidence="5 6" id="KW-0472">Membrane</keyword>
<dbReference type="Pfam" id="PF06271">
    <property type="entry name" value="RDD"/>
    <property type="match status" value="1"/>
</dbReference>
<dbReference type="OrthoDB" id="762068at2"/>
<protein>
    <submittedName>
        <fullName evidence="8">RDD family protein</fullName>
    </submittedName>
</protein>
<evidence type="ECO:0000256" key="6">
    <source>
        <dbReference type="SAM" id="Phobius"/>
    </source>
</evidence>